<feature type="active site" evidence="10">
    <location>
        <position position="134"/>
    </location>
</feature>
<keyword evidence="6" id="KW-0732">Signal</keyword>
<protein>
    <recommendedName>
        <fullName evidence="3 12">Cutinase</fullName>
        <ecNumber evidence="3 12">3.1.1.74</ecNumber>
    </recommendedName>
</protein>
<dbReference type="Pfam" id="PF01083">
    <property type="entry name" value="Cutinase"/>
    <property type="match status" value="1"/>
</dbReference>
<evidence type="ECO:0000256" key="9">
    <source>
        <dbReference type="ARBA" id="ARBA00034045"/>
    </source>
</evidence>
<feature type="active site" description="Proton donor/acceptor" evidence="10">
    <location>
        <position position="147"/>
    </location>
</feature>
<name>A0A6A4HZP4_9AGAR</name>
<dbReference type="PROSITE" id="PS00155">
    <property type="entry name" value="CUTINASE_1"/>
    <property type="match status" value="1"/>
</dbReference>
<comment type="function">
    <text evidence="12">Catalyzes the hydrolysis of complex carboxylic polyesters found in the cell wall of plants. Degrades cutin, a macromolecule that forms the structure of the plant cuticle.</text>
</comment>
<accession>A0A6A4HZP4</accession>
<keyword evidence="14" id="KW-1185">Reference proteome</keyword>
<dbReference type="InterPro" id="IPR043580">
    <property type="entry name" value="CUTINASE_1"/>
</dbReference>
<evidence type="ECO:0000256" key="2">
    <source>
        <dbReference type="ARBA" id="ARBA00007534"/>
    </source>
</evidence>
<evidence type="ECO:0000256" key="10">
    <source>
        <dbReference type="PIRSR" id="PIRSR611150-1"/>
    </source>
</evidence>
<dbReference type="SMART" id="SM01110">
    <property type="entry name" value="Cutinase"/>
    <property type="match status" value="1"/>
</dbReference>
<feature type="non-terminal residue" evidence="13">
    <location>
        <position position="1"/>
    </location>
</feature>
<keyword evidence="8 11" id="KW-1015">Disulfide bond</keyword>
<evidence type="ECO:0000256" key="6">
    <source>
        <dbReference type="ARBA" id="ARBA00022729"/>
    </source>
</evidence>
<dbReference type="Gene3D" id="3.40.50.1820">
    <property type="entry name" value="alpha/beta hydrolase"/>
    <property type="match status" value="1"/>
</dbReference>
<dbReference type="PANTHER" id="PTHR48250:SF1">
    <property type="entry name" value="CUTINASE"/>
    <property type="match status" value="1"/>
</dbReference>
<evidence type="ECO:0000256" key="11">
    <source>
        <dbReference type="PIRSR" id="PIRSR611150-2"/>
    </source>
</evidence>
<evidence type="ECO:0000256" key="4">
    <source>
        <dbReference type="ARBA" id="ARBA00022487"/>
    </source>
</evidence>
<dbReference type="GO" id="GO:0016052">
    <property type="term" value="P:carbohydrate catabolic process"/>
    <property type="evidence" value="ECO:0007669"/>
    <property type="project" value="TreeGrafter"/>
</dbReference>
<keyword evidence="5 12" id="KW-0964">Secreted</keyword>
<keyword evidence="4 12" id="KW-0719">Serine esterase</keyword>
<comment type="subcellular location">
    <subcellularLocation>
        <location evidence="1 12">Secreted</location>
    </subcellularLocation>
</comment>
<dbReference type="OrthoDB" id="3225429at2759"/>
<evidence type="ECO:0000313" key="13">
    <source>
        <dbReference type="EMBL" id="KAE9402668.1"/>
    </source>
</evidence>
<dbReference type="InterPro" id="IPR029058">
    <property type="entry name" value="AB_hydrolase_fold"/>
</dbReference>
<dbReference type="Proteomes" id="UP000799118">
    <property type="component" value="Unassembled WGS sequence"/>
</dbReference>
<evidence type="ECO:0000256" key="5">
    <source>
        <dbReference type="ARBA" id="ARBA00022525"/>
    </source>
</evidence>
<dbReference type="InterPro" id="IPR011150">
    <property type="entry name" value="Cutinase_monf"/>
</dbReference>
<evidence type="ECO:0000256" key="7">
    <source>
        <dbReference type="ARBA" id="ARBA00022801"/>
    </source>
</evidence>
<comment type="catalytic activity">
    <reaction evidence="9 12">
        <text>cutin + H2O = cutin monomers.</text>
        <dbReference type="EC" id="3.1.1.74"/>
    </reaction>
</comment>
<dbReference type="GO" id="GO:0050525">
    <property type="term" value="F:cutinase activity"/>
    <property type="evidence" value="ECO:0007669"/>
    <property type="project" value="UniProtKB-UniRule"/>
</dbReference>
<keyword evidence="7 12" id="KW-0378">Hydrolase</keyword>
<dbReference type="PRINTS" id="PR00129">
    <property type="entry name" value="CUTINASE"/>
</dbReference>
<comment type="similarity">
    <text evidence="2 12">Belongs to the cutinase family.</text>
</comment>
<dbReference type="EMBL" id="ML769432">
    <property type="protein sequence ID" value="KAE9402668.1"/>
    <property type="molecule type" value="Genomic_DNA"/>
</dbReference>
<dbReference type="InterPro" id="IPR043579">
    <property type="entry name" value="CUTINASE_2"/>
</dbReference>
<dbReference type="PROSITE" id="PS00931">
    <property type="entry name" value="CUTINASE_2"/>
    <property type="match status" value="1"/>
</dbReference>
<feature type="active site" description="Nucleophile" evidence="10">
    <location>
        <position position="82"/>
    </location>
</feature>
<sequence>VIFARGTTEPAPIGTLVGPPLEAALTAALDGKSLSFQGVNYPASIAGFEEGGDPAGSQTMADDLTSAVDSCPNAKIVSSGYSQGGQLVHNSAKLISAAVAERINAVVIFGDPDFPQPVAQVSSSIVDVDCHAGDDICEGGDMILEPHL</sequence>
<dbReference type="AlphaFoldDB" id="A0A6A4HZP4"/>
<evidence type="ECO:0000256" key="3">
    <source>
        <dbReference type="ARBA" id="ARBA00013095"/>
    </source>
</evidence>
<evidence type="ECO:0000313" key="14">
    <source>
        <dbReference type="Proteomes" id="UP000799118"/>
    </source>
</evidence>
<dbReference type="InterPro" id="IPR000675">
    <property type="entry name" value="Cutinase/axe"/>
</dbReference>
<feature type="disulfide bond" evidence="11">
    <location>
        <begin position="130"/>
        <end position="137"/>
    </location>
</feature>
<reference evidence="13" key="1">
    <citation type="journal article" date="2019" name="Environ. Microbiol.">
        <title>Fungal ecological strategies reflected in gene transcription - a case study of two litter decomposers.</title>
        <authorList>
            <person name="Barbi F."/>
            <person name="Kohler A."/>
            <person name="Barry K."/>
            <person name="Baskaran P."/>
            <person name="Daum C."/>
            <person name="Fauchery L."/>
            <person name="Ihrmark K."/>
            <person name="Kuo A."/>
            <person name="LaButti K."/>
            <person name="Lipzen A."/>
            <person name="Morin E."/>
            <person name="Grigoriev I.V."/>
            <person name="Henrissat B."/>
            <person name="Lindahl B."/>
            <person name="Martin F."/>
        </authorList>
    </citation>
    <scope>NUCLEOTIDE SEQUENCE</scope>
    <source>
        <strain evidence="13">JB14</strain>
    </source>
</reference>
<organism evidence="13 14">
    <name type="scientific">Gymnopus androsaceus JB14</name>
    <dbReference type="NCBI Taxonomy" id="1447944"/>
    <lineage>
        <taxon>Eukaryota</taxon>
        <taxon>Fungi</taxon>
        <taxon>Dikarya</taxon>
        <taxon>Basidiomycota</taxon>
        <taxon>Agaricomycotina</taxon>
        <taxon>Agaricomycetes</taxon>
        <taxon>Agaricomycetidae</taxon>
        <taxon>Agaricales</taxon>
        <taxon>Marasmiineae</taxon>
        <taxon>Omphalotaceae</taxon>
        <taxon>Gymnopus</taxon>
    </lineage>
</organism>
<dbReference type="PANTHER" id="PTHR48250">
    <property type="entry name" value="CUTINASE 2-RELATED"/>
    <property type="match status" value="1"/>
</dbReference>
<evidence type="ECO:0000256" key="1">
    <source>
        <dbReference type="ARBA" id="ARBA00004613"/>
    </source>
</evidence>
<dbReference type="SUPFAM" id="SSF53474">
    <property type="entry name" value="alpha/beta-Hydrolases"/>
    <property type="match status" value="1"/>
</dbReference>
<evidence type="ECO:0000256" key="8">
    <source>
        <dbReference type="ARBA" id="ARBA00023157"/>
    </source>
</evidence>
<evidence type="ECO:0000256" key="12">
    <source>
        <dbReference type="RuleBase" id="RU361263"/>
    </source>
</evidence>
<dbReference type="EC" id="3.1.1.74" evidence="3 12"/>
<proteinExistence type="inferred from homology"/>
<gene>
    <name evidence="13" type="ORF">BT96DRAFT_816202</name>
</gene>
<dbReference type="GO" id="GO:0005576">
    <property type="term" value="C:extracellular region"/>
    <property type="evidence" value="ECO:0007669"/>
    <property type="project" value="UniProtKB-SubCell"/>
</dbReference>